<evidence type="ECO:0000313" key="6">
    <source>
        <dbReference type="EMBL" id="QKJ19267.1"/>
    </source>
</evidence>
<comment type="subcellular location">
    <subcellularLocation>
        <location evidence="1">Endomembrane system</location>
        <topology evidence="1">Multi-pass membrane protein</topology>
    </subcellularLocation>
</comment>
<organism evidence="6 7">
    <name type="scientific">Microbacterium hominis</name>
    <dbReference type="NCBI Taxonomy" id="162426"/>
    <lineage>
        <taxon>Bacteria</taxon>
        <taxon>Bacillati</taxon>
        <taxon>Actinomycetota</taxon>
        <taxon>Actinomycetes</taxon>
        <taxon>Micrococcales</taxon>
        <taxon>Microbacteriaceae</taxon>
        <taxon>Microbacterium</taxon>
    </lineage>
</organism>
<dbReference type="Pfam" id="PF04191">
    <property type="entry name" value="PEMT"/>
    <property type="match status" value="1"/>
</dbReference>
<feature type="transmembrane region" description="Helical" evidence="5">
    <location>
        <begin position="37"/>
        <end position="61"/>
    </location>
</feature>
<evidence type="ECO:0000256" key="5">
    <source>
        <dbReference type="SAM" id="Phobius"/>
    </source>
</evidence>
<dbReference type="EMBL" id="CP054038">
    <property type="protein sequence ID" value="QKJ19267.1"/>
    <property type="molecule type" value="Genomic_DNA"/>
</dbReference>
<feature type="transmembrane region" description="Helical" evidence="5">
    <location>
        <begin position="110"/>
        <end position="127"/>
    </location>
</feature>
<dbReference type="InterPro" id="IPR007318">
    <property type="entry name" value="Phopholipid_MeTrfase"/>
</dbReference>
<keyword evidence="4 5" id="KW-0472">Membrane</keyword>
<accession>A0A7D4UJ73</accession>
<name>A0A7D4UJ73_9MICO</name>
<sequence length="157" mass="17061">MSTMPAGRRSGGDLLVLAQFALLALLLLPGAPLWSRWWITAIAVVLAGIGGGVAVAGAWALGRNLVPWVAPRPGAPLRTGGVYRFTRNPIYLGLLVAAAGWVLWRGRLELVVVWILLAVVLTVKAHVEQRHLIAAFGEEYRAYARRTPLILWGRGIR</sequence>
<dbReference type="GO" id="GO:0008168">
    <property type="term" value="F:methyltransferase activity"/>
    <property type="evidence" value="ECO:0007669"/>
    <property type="project" value="UniProtKB-KW"/>
</dbReference>
<dbReference type="Proteomes" id="UP000502498">
    <property type="component" value="Chromosome"/>
</dbReference>
<feature type="transmembrane region" description="Helical" evidence="5">
    <location>
        <begin position="82"/>
        <end position="104"/>
    </location>
</feature>
<gene>
    <name evidence="6" type="ORF">HQM25_07725</name>
</gene>
<evidence type="ECO:0000256" key="4">
    <source>
        <dbReference type="ARBA" id="ARBA00023136"/>
    </source>
</evidence>
<dbReference type="GO" id="GO:0012505">
    <property type="term" value="C:endomembrane system"/>
    <property type="evidence" value="ECO:0007669"/>
    <property type="project" value="UniProtKB-SubCell"/>
</dbReference>
<protein>
    <submittedName>
        <fullName evidence="6">Isoprenylcysteine carboxylmethyltransferase family protein</fullName>
    </submittedName>
</protein>
<feature type="transmembrane region" description="Helical" evidence="5">
    <location>
        <begin position="12"/>
        <end position="31"/>
    </location>
</feature>
<dbReference type="PANTHER" id="PTHR12714">
    <property type="entry name" value="PROTEIN-S ISOPRENYLCYSTEINE O-METHYLTRANSFERASE"/>
    <property type="match status" value="1"/>
</dbReference>
<dbReference type="Gene3D" id="1.20.120.1630">
    <property type="match status" value="1"/>
</dbReference>
<dbReference type="AlphaFoldDB" id="A0A7D4UJ73"/>
<keyword evidence="3 5" id="KW-1133">Transmembrane helix</keyword>
<dbReference type="GO" id="GO:0032259">
    <property type="term" value="P:methylation"/>
    <property type="evidence" value="ECO:0007669"/>
    <property type="project" value="UniProtKB-KW"/>
</dbReference>
<keyword evidence="2 5" id="KW-0812">Transmembrane</keyword>
<evidence type="ECO:0000256" key="1">
    <source>
        <dbReference type="ARBA" id="ARBA00004127"/>
    </source>
</evidence>
<keyword evidence="6" id="KW-0808">Transferase</keyword>
<proteinExistence type="predicted"/>
<keyword evidence="6" id="KW-0489">Methyltransferase</keyword>
<evidence type="ECO:0000313" key="7">
    <source>
        <dbReference type="Proteomes" id="UP000502498"/>
    </source>
</evidence>
<dbReference type="PANTHER" id="PTHR12714:SF24">
    <property type="entry name" value="SLR1182 PROTEIN"/>
    <property type="match status" value="1"/>
</dbReference>
<evidence type="ECO:0000256" key="3">
    <source>
        <dbReference type="ARBA" id="ARBA00022989"/>
    </source>
</evidence>
<evidence type="ECO:0000256" key="2">
    <source>
        <dbReference type="ARBA" id="ARBA00022692"/>
    </source>
</evidence>
<reference evidence="6 7" key="1">
    <citation type="submission" date="2020-05" db="EMBL/GenBank/DDBJ databases">
        <title>Strain PA2F3 complete genome.</title>
        <authorList>
            <person name="Kim Y.-S."/>
            <person name="Kim S.-J."/>
            <person name="Jung H.-k."/>
            <person name="Kim S.-E."/>
            <person name="Kim K.-H."/>
        </authorList>
    </citation>
    <scope>NUCLEOTIDE SEQUENCE [LARGE SCALE GENOMIC DNA]</scope>
    <source>
        <strain evidence="6 7">PA2F3</strain>
    </source>
</reference>